<keyword evidence="2" id="KW-1185">Reference proteome</keyword>
<dbReference type="RefSeq" id="WP_125485093.1">
    <property type="nucleotide sequence ID" value="NZ_RSDW01000001.1"/>
</dbReference>
<accession>A0A428MHW3</accession>
<name>A0A428MHW3_9BACT</name>
<proteinExistence type="predicted"/>
<organism evidence="1 2">
    <name type="scientific">Edaphobacter aggregans</name>
    <dbReference type="NCBI Taxonomy" id="570835"/>
    <lineage>
        <taxon>Bacteria</taxon>
        <taxon>Pseudomonadati</taxon>
        <taxon>Acidobacteriota</taxon>
        <taxon>Terriglobia</taxon>
        <taxon>Terriglobales</taxon>
        <taxon>Acidobacteriaceae</taxon>
        <taxon>Edaphobacter</taxon>
    </lineage>
</organism>
<comment type="caution">
    <text evidence="1">The sequence shown here is derived from an EMBL/GenBank/DDBJ whole genome shotgun (WGS) entry which is preliminary data.</text>
</comment>
<protein>
    <submittedName>
        <fullName evidence="1">Uncharacterized protein</fullName>
    </submittedName>
</protein>
<sequence length="99" mass="10955">MATTLINDYEVMYSANTFPPRIWLMNSGKFIGQLIFHPDGSVLPPDSMVSGQVNLQYHLEDFQNCAAILRNEKTVYLLYSGSGPGFENGLQTSQLPPGT</sequence>
<evidence type="ECO:0000313" key="1">
    <source>
        <dbReference type="EMBL" id="RSL16498.1"/>
    </source>
</evidence>
<gene>
    <name evidence="1" type="ORF">EDE15_2014</name>
</gene>
<dbReference type="Proteomes" id="UP000269669">
    <property type="component" value="Unassembled WGS sequence"/>
</dbReference>
<dbReference type="AlphaFoldDB" id="A0A428MHW3"/>
<reference evidence="1 2" key="1">
    <citation type="submission" date="2018-12" db="EMBL/GenBank/DDBJ databases">
        <title>Sequencing of bacterial isolates from soil warming experiment in Harvard Forest, Massachusetts, USA.</title>
        <authorList>
            <person name="Deangelis K."/>
        </authorList>
    </citation>
    <scope>NUCLEOTIDE SEQUENCE [LARGE SCALE GENOMIC DNA]</scope>
    <source>
        <strain evidence="1 2">EB153</strain>
    </source>
</reference>
<dbReference type="OrthoDB" id="1441420at2"/>
<evidence type="ECO:0000313" key="2">
    <source>
        <dbReference type="Proteomes" id="UP000269669"/>
    </source>
</evidence>
<dbReference type="EMBL" id="RSDW01000001">
    <property type="protein sequence ID" value="RSL16498.1"/>
    <property type="molecule type" value="Genomic_DNA"/>
</dbReference>